<feature type="compositionally biased region" description="Basic residues" evidence="4">
    <location>
        <begin position="153"/>
        <end position="162"/>
    </location>
</feature>
<dbReference type="Proteomes" id="UP000178577">
    <property type="component" value="Unassembled WGS sequence"/>
</dbReference>
<dbReference type="GO" id="GO:0009295">
    <property type="term" value="C:nucleoid"/>
    <property type="evidence" value="ECO:0007669"/>
    <property type="project" value="TreeGrafter"/>
</dbReference>
<comment type="caution">
    <text evidence="2">Lacks conserved residue(s) required for the propagation of feature annotation.</text>
</comment>
<proteinExistence type="inferred from homology"/>
<dbReference type="GO" id="GO:0003697">
    <property type="term" value="F:single-stranded DNA binding"/>
    <property type="evidence" value="ECO:0007669"/>
    <property type="project" value="UniProtKB-UniRule"/>
</dbReference>
<dbReference type="Pfam" id="PF00436">
    <property type="entry name" value="SSB"/>
    <property type="match status" value="1"/>
</dbReference>
<keyword evidence="1 2" id="KW-0238">DNA-binding</keyword>
<comment type="subunit">
    <text evidence="2">Homotetramer.</text>
</comment>
<dbReference type="GO" id="GO:0006260">
    <property type="term" value="P:DNA replication"/>
    <property type="evidence" value="ECO:0007669"/>
    <property type="project" value="InterPro"/>
</dbReference>
<dbReference type="Gene3D" id="2.40.50.140">
    <property type="entry name" value="Nucleic acid-binding proteins"/>
    <property type="match status" value="1"/>
</dbReference>
<evidence type="ECO:0000313" key="5">
    <source>
        <dbReference type="EMBL" id="OGD87130.1"/>
    </source>
</evidence>
<dbReference type="PROSITE" id="PS50935">
    <property type="entry name" value="SSB"/>
    <property type="match status" value="1"/>
</dbReference>
<dbReference type="AlphaFoldDB" id="A0A1F5G5F5"/>
<protein>
    <recommendedName>
        <fullName evidence="2 3">Single-stranded DNA-binding protein</fullName>
        <shortName evidence="2">SSB</shortName>
    </recommendedName>
</protein>
<evidence type="ECO:0000256" key="4">
    <source>
        <dbReference type="SAM" id="MobiDB-lite"/>
    </source>
</evidence>
<sequence length="188" mass="21108">MASRASLNKVLLIGNLTRDPELRYTPSGAAVCSFGLATNRVYTASDGTKKEEAEFTKIVSWNKLAELCSQLLTKGRKVYVEGRLQTRSWETPDGQNRTTTEVVIDDMRILDSRRSFEEPGAGDIVQNVDSEHKLPKEEPLEEVLDSKDTTPKKTAKGVKKTKTQKEETSTSKEEEIKEEKVDLDDLPF</sequence>
<dbReference type="InterPro" id="IPR011344">
    <property type="entry name" value="ssDNA-bd"/>
</dbReference>
<evidence type="ECO:0000313" key="6">
    <source>
        <dbReference type="Proteomes" id="UP000178577"/>
    </source>
</evidence>
<comment type="caution">
    <text evidence="5">The sequence shown here is derived from an EMBL/GenBank/DDBJ whole genome shotgun (WGS) entry which is preliminary data.</text>
</comment>
<dbReference type="EMBL" id="MFAY01000064">
    <property type="protein sequence ID" value="OGD87130.1"/>
    <property type="molecule type" value="Genomic_DNA"/>
</dbReference>
<gene>
    <name evidence="5" type="ORF">A2693_01310</name>
</gene>
<feature type="region of interest" description="Disordered" evidence="4">
    <location>
        <begin position="129"/>
        <end position="188"/>
    </location>
</feature>
<dbReference type="CDD" id="cd04496">
    <property type="entry name" value="SSB_OBF"/>
    <property type="match status" value="1"/>
</dbReference>
<dbReference type="NCBIfam" id="TIGR00621">
    <property type="entry name" value="ssb"/>
    <property type="match status" value="1"/>
</dbReference>
<dbReference type="InterPro" id="IPR000424">
    <property type="entry name" value="Primosome_PriB/ssb"/>
</dbReference>
<evidence type="ECO:0000256" key="3">
    <source>
        <dbReference type="RuleBase" id="RU000524"/>
    </source>
</evidence>
<dbReference type="PANTHER" id="PTHR10302:SF27">
    <property type="entry name" value="SINGLE-STRANDED DNA-BINDING PROTEIN"/>
    <property type="match status" value="1"/>
</dbReference>
<accession>A0A1F5G5F5</accession>
<dbReference type="SUPFAM" id="SSF50249">
    <property type="entry name" value="Nucleic acid-binding proteins"/>
    <property type="match status" value="1"/>
</dbReference>
<dbReference type="InterPro" id="IPR012340">
    <property type="entry name" value="NA-bd_OB-fold"/>
</dbReference>
<reference evidence="5 6" key="1">
    <citation type="journal article" date="2016" name="Nat. Commun.">
        <title>Thousands of microbial genomes shed light on interconnected biogeochemical processes in an aquifer system.</title>
        <authorList>
            <person name="Anantharaman K."/>
            <person name="Brown C.T."/>
            <person name="Hug L.A."/>
            <person name="Sharon I."/>
            <person name="Castelle C.J."/>
            <person name="Probst A.J."/>
            <person name="Thomas B.C."/>
            <person name="Singh A."/>
            <person name="Wilkins M.J."/>
            <person name="Karaoz U."/>
            <person name="Brodie E.L."/>
            <person name="Williams K.H."/>
            <person name="Hubbard S.S."/>
            <person name="Banfield J.F."/>
        </authorList>
    </citation>
    <scope>NUCLEOTIDE SEQUENCE [LARGE SCALE GENOMIC DNA]</scope>
</reference>
<name>A0A1F5G5F5_9BACT</name>
<dbReference type="HAMAP" id="MF_00984">
    <property type="entry name" value="SSB"/>
    <property type="match status" value="1"/>
</dbReference>
<dbReference type="PANTHER" id="PTHR10302">
    <property type="entry name" value="SINGLE-STRANDED DNA-BINDING PROTEIN"/>
    <property type="match status" value="1"/>
</dbReference>
<feature type="compositionally biased region" description="Basic and acidic residues" evidence="4">
    <location>
        <begin position="163"/>
        <end position="180"/>
    </location>
</feature>
<organism evidence="5 6">
    <name type="scientific">Candidatus Curtissbacteria bacterium RIFCSPHIGHO2_01_FULL_40_12</name>
    <dbReference type="NCBI Taxonomy" id="1797710"/>
    <lineage>
        <taxon>Bacteria</taxon>
        <taxon>Candidatus Curtissiibacteriota</taxon>
    </lineage>
</organism>
<evidence type="ECO:0000256" key="2">
    <source>
        <dbReference type="HAMAP-Rule" id="MF_00984"/>
    </source>
</evidence>
<feature type="compositionally biased region" description="Basic and acidic residues" evidence="4">
    <location>
        <begin position="129"/>
        <end position="151"/>
    </location>
</feature>
<evidence type="ECO:0000256" key="1">
    <source>
        <dbReference type="ARBA" id="ARBA00023125"/>
    </source>
</evidence>